<dbReference type="EMBL" id="UIVT01000002">
    <property type="protein sequence ID" value="SVP91938.1"/>
    <property type="molecule type" value="Genomic_DNA"/>
</dbReference>
<dbReference type="EMBL" id="UIVS01000002">
    <property type="protein sequence ID" value="SVP92214.1"/>
    <property type="molecule type" value="Genomic_DNA"/>
</dbReference>
<protein>
    <submittedName>
        <fullName evidence="2">Uncharacterized protein</fullName>
    </submittedName>
</protein>
<name>A0A3B0MQU6_THEAN</name>
<accession>A0A3B0MQU6</accession>
<dbReference type="VEuPathDB" id="PiroplasmaDB:TA11670"/>
<proteinExistence type="predicted"/>
<evidence type="ECO:0000313" key="1">
    <source>
        <dbReference type="EMBL" id="SVP91938.1"/>
    </source>
</evidence>
<sequence length="874" mass="102581">MIILTRLIHVESYFVKRSSSSHISNMCKFMKQERRFIRFPRLFEKQNPEIVSQDVVNLHDQNTGFTNFLKTMDSMVSNKELTSKSFISLIERFEPSITEDNEHLGLVLENYSTETLLLMMDSITLFNQSRVSKNFNVFLNNLSTILSKRNLIEYENDTFFMKKINYLFSIINRIKHKSEADKAIIESINKQIRGKVDFFIEKGKFTDLFRLSSYTLDPKSIYTIVYCILFKLDKFKHSDYGNLPKFLFDFKIHDEVLLSRIINHASTSPSTIFEEESFGKFVTNLCLFDQVYDSKEISFRPLVVYLQTLGDKLDLYDKQELYFILSSIPGQTNFDKLVRRQHKTLVDQILVKIGVFSEDNRYKTIAHLDNHQLISLIKYLNKVDYVHNSVECSHIKSLLLNKQGDKEITGGDLSHNELGLLSNEFAKSLSERFLKEIPQNSKFSDLSDTFKNLEVLESLLFVLNRLIISGVDKFYTDSLLLSFKSLLVLMANNMTNNPNTLEFLRNVSKLNMEIITEISGHMYKFCSPDDLRVFEKGLRFKLLYLRKNPDPLEYSETNNEFQSFEVLKDKISRENFELILKVLDLIQRYCSLAEELKEEFGQYMSEFEESFDKFCKIGCEFLEKNPSLITIKSSNLIANIARDGKFKSKIDEMINFKGHDLKIPQLFGVFMYRLKTSNMSSEDLKGLEETVNLISGKLEELVKILEETFTKRVCIYEPGDNREIRKTNPWMNEKGLKLLFKDPNEPFDMFLYEKCPEIDHLFTLEKYKYRIEDESGEEKGVSSLHELKVELVEISKQITEEEMKLKWMGNDNELMKELISDLGSKVRRVILEVEMCRPISRDHYLPKTHTKELVKLSLNRFWNQNDKFENFLKK</sequence>
<gene>
    <name evidence="1" type="ORF">TAT_000200900</name>
    <name evidence="2" type="ORF">TAV_000201200</name>
</gene>
<dbReference type="AlphaFoldDB" id="A0A3B0MQU6"/>
<reference evidence="2" key="1">
    <citation type="submission" date="2018-07" db="EMBL/GenBank/DDBJ databases">
        <authorList>
            <person name="Quirk P.G."/>
            <person name="Krulwich T.A."/>
        </authorList>
    </citation>
    <scope>NUCLEOTIDE SEQUENCE</scope>
    <source>
        <strain evidence="2">Anand</strain>
    </source>
</reference>
<evidence type="ECO:0000313" key="2">
    <source>
        <dbReference type="EMBL" id="SVP92214.1"/>
    </source>
</evidence>
<organism evidence="2">
    <name type="scientific">Theileria annulata</name>
    <dbReference type="NCBI Taxonomy" id="5874"/>
    <lineage>
        <taxon>Eukaryota</taxon>
        <taxon>Sar</taxon>
        <taxon>Alveolata</taxon>
        <taxon>Apicomplexa</taxon>
        <taxon>Aconoidasida</taxon>
        <taxon>Piroplasmida</taxon>
        <taxon>Theileriidae</taxon>
        <taxon>Theileria</taxon>
    </lineage>
</organism>